<comment type="caution">
    <text evidence="1">The sequence shown here is derived from an EMBL/GenBank/DDBJ whole genome shotgun (WGS) entry which is preliminary data.</text>
</comment>
<protein>
    <submittedName>
        <fullName evidence="1">Uncharacterized protein</fullName>
    </submittedName>
</protein>
<name>A0A8S0VLF9_OLEEU</name>
<dbReference type="Proteomes" id="UP000594638">
    <property type="component" value="Unassembled WGS sequence"/>
</dbReference>
<dbReference type="EMBL" id="CACTIH010009782">
    <property type="protein sequence ID" value="CAA3033020.1"/>
    <property type="molecule type" value="Genomic_DNA"/>
</dbReference>
<dbReference type="AlphaFoldDB" id="A0A8S0VLF9"/>
<keyword evidence="2" id="KW-1185">Reference proteome</keyword>
<proteinExistence type="predicted"/>
<accession>A0A8S0VLF9</accession>
<evidence type="ECO:0000313" key="2">
    <source>
        <dbReference type="Proteomes" id="UP000594638"/>
    </source>
</evidence>
<dbReference type="Gramene" id="OE9A073282T1">
    <property type="protein sequence ID" value="OE9A073282C1"/>
    <property type="gene ID" value="OE9A073282"/>
</dbReference>
<evidence type="ECO:0000313" key="1">
    <source>
        <dbReference type="EMBL" id="CAA3033020.1"/>
    </source>
</evidence>
<sequence>MSCCPYLQARGHRLFIFENKNLFLLHLGRHRLARKESIIYEVQGQHPPAVKRSCLLFPKGLFVFPMLVPSFFSCLANGLTGEEQRQVSFENSVGDRRAGRRVQLRSR</sequence>
<reference evidence="1 2" key="1">
    <citation type="submission" date="2019-12" db="EMBL/GenBank/DDBJ databases">
        <authorList>
            <person name="Alioto T."/>
            <person name="Alioto T."/>
            <person name="Gomez Garrido J."/>
        </authorList>
    </citation>
    <scope>NUCLEOTIDE SEQUENCE [LARGE SCALE GENOMIC DNA]</scope>
</reference>
<gene>
    <name evidence="1" type="ORF">OLEA9_A073282</name>
</gene>
<organism evidence="1 2">
    <name type="scientific">Olea europaea subsp. europaea</name>
    <dbReference type="NCBI Taxonomy" id="158383"/>
    <lineage>
        <taxon>Eukaryota</taxon>
        <taxon>Viridiplantae</taxon>
        <taxon>Streptophyta</taxon>
        <taxon>Embryophyta</taxon>
        <taxon>Tracheophyta</taxon>
        <taxon>Spermatophyta</taxon>
        <taxon>Magnoliopsida</taxon>
        <taxon>eudicotyledons</taxon>
        <taxon>Gunneridae</taxon>
        <taxon>Pentapetalae</taxon>
        <taxon>asterids</taxon>
        <taxon>lamiids</taxon>
        <taxon>Lamiales</taxon>
        <taxon>Oleaceae</taxon>
        <taxon>Oleeae</taxon>
        <taxon>Olea</taxon>
    </lineage>
</organism>